<dbReference type="EMBL" id="NRSD01000004">
    <property type="protein sequence ID" value="MBK1644237.1"/>
    <property type="molecule type" value="Genomic_DNA"/>
</dbReference>
<dbReference type="InterPro" id="IPR036291">
    <property type="entry name" value="NAD(P)-bd_dom_sf"/>
</dbReference>
<dbReference type="Pfam" id="PF13460">
    <property type="entry name" value="NAD_binding_10"/>
    <property type="match status" value="1"/>
</dbReference>
<dbReference type="Gene3D" id="3.40.50.720">
    <property type="entry name" value="NAD(P)-binding Rossmann-like Domain"/>
    <property type="match status" value="1"/>
</dbReference>
<dbReference type="GO" id="GO:0005737">
    <property type="term" value="C:cytoplasm"/>
    <property type="evidence" value="ECO:0007669"/>
    <property type="project" value="TreeGrafter"/>
</dbReference>
<reference evidence="2 3" key="1">
    <citation type="journal article" date="2020" name="Microorganisms">
        <title>Osmotic Adaptation and Compatible Solute Biosynthesis of Phototrophic Bacteria as Revealed from Genome Analyses.</title>
        <authorList>
            <person name="Imhoff J.F."/>
            <person name="Rahn T."/>
            <person name="Kunzel S."/>
            <person name="Keller A."/>
            <person name="Neulinger S.C."/>
        </authorList>
    </citation>
    <scope>NUCLEOTIDE SEQUENCE [LARGE SCALE GENOMIC DNA]</scope>
    <source>
        <strain evidence="2 3">DSM 21303</strain>
    </source>
</reference>
<dbReference type="PANTHER" id="PTHR48079">
    <property type="entry name" value="PROTEIN YEEZ"/>
    <property type="match status" value="1"/>
</dbReference>
<protein>
    <submittedName>
        <fullName evidence="2">Nucleoside-diphosphate sugar epimerase</fullName>
    </submittedName>
</protein>
<evidence type="ECO:0000313" key="3">
    <source>
        <dbReference type="Proteomes" id="UP001138802"/>
    </source>
</evidence>
<dbReference type="AlphaFoldDB" id="A0A9X1B7Z0"/>
<evidence type="ECO:0000313" key="2">
    <source>
        <dbReference type="EMBL" id="MBK1644237.1"/>
    </source>
</evidence>
<gene>
    <name evidence="2" type="ORF">CKO25_06125</name>
</gene>
<name>A0A9X1B7Z0_9GAMM</name>
<dbReference type="PANTHER" id="PTHR48079:SF6">
    <property type="entry name" value="NAD(P)-BINDING DOMAIN-CONTAINING PROTEIN-RELATED"/>
    <property type="match status" value="1"/>
</dbReference>
<dbReference type="InterPro" id="IPR051783">
    <property type="entry name" value="NAD(P)-dependent_oxidoreduct"/>
</dbReference>
<dbReference type="Proteomes" id="UP001138802">
    <property type="component" value="Unassembled WGS sequence"/>
</dbReference>
<accession>A0A9X1B7Z0</accession>
<sequence length="475" mass="52445">MVMTQPQRPRVAIAGASGFIGTAVSSALADAYEVRALTRSPARARAPDPDPHIDWRHCDLFSGPDVVAGLAGCDYAVYLVHSLAPSSRLTQANPRDMDLILADNFARAAAANGVQQIIVVGGLIPESFRISPLLWSRREVELVLASRGTAVTALRAGLVVGAGGSAPRLLVDLVRRLPVLALPPSARSLTRPIALEDLVRAVQLCLGEPETYRGAFDIGGPECLNYEEMLRRTAEVLGVRRLIITLPWLPIWIAAATARAFSGAPSEVVGPALESLPQDTVIRDNPVQRAIDSGAMPFREALKAALAPSHRHLCASPRQPIQGQDRELIREARRVRSIQRIILPPGQDARWVAGNYFRWLGTCCWPFVATRLDATGRCDVTIRFPRLHLLSLQRRAELSDPQREVYAITGGLLSRPDSLGHARFEFQTLLDDRYTMAAIHDYAPALPWYVYRWTQAVAHLMVMRRYQRRLARLAR</sequence>
<dbReference type="SUPFAM" id="SSF51735">
    <property type="entry name" value="NAD(P)-binding Rossmann-fold domains"/>
    <property type="match status" value="1"/>
</dbReference>
<organism evidence="2 3">
    <name type="scientific">Thiocapsa imhoffii</name>
    <dbReference type="NCBI Taxonomy" id="382777"/>
    <lineage>
        <taxon>Bacteria</taxon>
        <taxon>Pseudomonadati</taxon>
        <taxon>Pseudomonadota</taxon>
        <taxon>Gammaproteobacteria</taxon>
        <taxon>Chromatiales</taxon>
        <taxon>Chromatiaceae</taxon>
        <taxon>Thiocapsa</taxon>
    </lineage>
</organism>
<proteinExistence type="predicted"/>
<dbReference type="InterPro" id="IPR016040">
    <property type="entry name" value="NAD(P)-bd_dom"/>
</dbReference>
<comment type="caution">
    <text evidence="2">The sequence shown here is derived from an EMBL/GenBank/DDBJ whole genome shotgun (WGS) entry which is preliminary data.</text>
</comment>
<keyword evidence="3" id="KW-1185">Reference proteome</keyword>
<dbReference type="GO" id="GO:0004029">
    <property type="term" value="F:aldehyde dehydrogenase (NAD+) activity"/>
    <property type="evidence" value="ECO:0007669"/>
    <property type="project" value="TreeGrafter"/>
</dbReference>
<feature type="domain" description="NAD(P)-binding" evidence="1">
    <location>
        <begin position="15"/>
        <end position="124"/>
    </location>
</feature>
<evidence type="ECO:0000259" key="1">
    <source>
        <dbReference type="Pfam" id="PF13460"/>
    </source>
</evidence>